<keyword evidence="2" id="KW-1185">Reference proteome</keyword>
<evidence type="ECO:0000313" key="2">
    <source>
        <dbReference type="Proteomes" id="UP000322667"/>
    </source>
</evidence>
<protein>
    <submittedName>
        <fullName evidence="1">Uncharacterized protein</fullName>
    </submittedName>
</protein>
<accession>A0A5D2I664</accession>
<reference evidence="1 2" key="1">
    <citation type="submission" date="2019-07" db="EMBL/GenBank/DDBJ databases">
        <title>WGS assembly of Gossypium tomentosum.</title>
        <authorList>
            <person name="Chen Z.J."/>
            <person name="Sreedasyam A."/>
            <person name="Ando A."/>
            <person name="Song Q."/>
            <person name="De L."/>
            <person name="Hulse-Kemp A."/>
            <person name="Ding M."/>
            <person name="Ye W."/>
            <person name="Kirkbride R."/>
            <person name="Jenkins J."/>
            <person name="Plott C."/>
            <person name="Lovell J."/>
            <person name="Lin Y.-M."/>
            <person name="Vaughn R."/>
            <person name="Liu B."/>
            <person name="Li W."/>
            <person name="Simpson S."/>
            <person name="Scheffler B."/>
            <person name="Saski C."/>
            <person name="Grover C."/>
            <person name="Hu G."/>
            <person name="Conover J."/>
            <person name="Carlson J."/>
            <person name="Shu S."/>
            <person name="Boston L."/>
            <person name="Williams M."/>
            <person name="Peterson D."/>
            <person name="Mcgee K."/>
            <person name="Jones D."/>
            <person name="Wendel J."/>
            <person name="Stelly D."/>
            <person name="Grimwood J."/>
            <person name="Schmutz J."/>
        </authorList>
    </citation>
    <scope>NUCLEOTIDE SEQUENCE [LARGE SCALE GENOMIC DNA]</scope>
    <source>
        <strain evidence="1">7179.01</strain>
    </source>
</reference>
<dbReference type="EMBL" id="CM017634">
    <property type="protein sequence ID" value="TYH38061.1"/>
    <property type="molecule type" value="Genomic_DNA"/>
</dbReference>
<dbReference type="Proteomes" id="UP000322667">
    <property type="component" value="Chromosome D12"/>
</dbReference>
<organism evidence="1 2">
    <name type="scientific">Gossypium tomentosum</name>
    <name type="common">Hawaiian cotton</name>
    <name type="synonym">Gossypium sandvicense</name>
    <dbReference type="NCBI Taxonomy" id="34277"/>
    <lineage>
        <taxon>Eukaryota</taxon>
        <taxon>Viridiplantae</taxon>
        <taxon>Streptophyta</taxon>
        <taxon>Embryophyta</taxon>
        <taxon>Tracheophyta</taxon>
        <taxon>Spermatophyta</taxon>
        <taxon>Magnoliopsida</taxon>
        <taxon>eudicotyledons</taxon>
        <taxon>Gunneridae</taxon>
        <taxon>Pentapetalae</taxon>
        <taxon>rosids</taxon>
        <taxon>malvids</taxon>
        <taxon>Malvales</taxon>
        <taxon>Malvaceae</taxon>
        <taxon>Malvoideae</taxon>
        <taxon>Gossypium</taxon>
    </lineage>
</organism>
<name>A0A5D2I664_GOSTO</name>
<sequence>MKKEMKLVNNKGFCFSRKKTKKRGFASERKKVRKGGFSQSICMVLKFLYT</sequence>
<proteinExistence type="predicted"/>
<evidence type="ECO:0000313" key="1">
    <source>
        <dbReference type="EMBL" id="TYH38061.1"/>
    </source>
</evidence>
<gene>
    <name evidence="1" type="ORF">ES332_D12G084100v1</name>
</gene>
<dbReference type="AlphaFoldDB" id="A0A5D2I664"/>